<evidence type="ECO:0000256" key="1">
    <source>
        <dbReference type="ARBA" id="ARBA00003237"/>
    </source>
</evidence>
<feature type="domain" description="Quinolinate phosphoribosyl transferase C-terminal" evidence="10">
    <location>
        <begin position="109"/>
        <end position="278"/>
    </location>
</feature>
<dbReference type="Pfam" id="PF01729">
    <property type="entry name" value="QRPTase_C"/>
    <property type="match status" value="1"/>
</dbReference>
<comment type="pathway">
    <text evidence="2">Cofactor biosynthesis; NAD(+) biosynthesis; nicotinate D-ribonucleotide from quinolinate: step 1/1.</text>
</comment>
<dbReference type="InterPro" id="IPR002638">
    <property type="entry name" value="Quinolinate_PRibosylTrfase_C"/>
</dbReference>
<dbReference type="InterPro" id="IPR013785">
    <property type="entry name" value="Aldolase_TIM"/>
</dbReference>
<dbReference type="Pfam" id="PF02749">
    <property type="entry name" value="QRPTase_N"/>
    <property type="match status" value="1"/>
</dbReference>
<evidence type="ECO:0000259" key="11">
    <source>
        <dbReference type="Pfam" id="PF02749"/>
    </source>
</evidence>
<keyword evidence="5" id="KW-0662">Pyridine nucleotide biosynthesis</keyword>
<comment type="caution">
    <text evidence="12">The sequence shown here is derived from an EMBL/GenBank/DDBJ whole genome shotgun (WGS) entry which is preliminary data.</text>
</comment>
<dbReference type="PANTHER" id="PTHR32179">
    <property type="entry name" value="NICOTINATE-NUCLEOTIDE PYROPHOSPHORYLASE [CARBOXYLATING]"/>
    <property type="match status" value="1"/>
</dbReference>
<dbReference type="InterPro" id="IPR022412">
    <property type="entry name" value="Quinolinate_PRibosylTrfase_N"/>
</dbReference>
<evidence type="ECO:0000256" key="3">
    <source>
        <dbReference type="ARBA" id="ARBA00009400"/>
    </source>
</evidence>
<dbReference type="RefSeq" id="WP_187071847.1">
    <property type="nucleotide sequence ID" value="NZ_JACRYL010000011.1"/>
</dbReference>
<name>A0ABR7KTF2_9SPHI</name>
<evidence type="ECO:0000313" key="13">
    <source>
        <dbReference type="Proteomes" id="UP000652755"/>
    </source>
</evidence>
<dbReference type="Gene3D" id="3.20.20.70">
    <property type="entry name" value="Aldolase class I"/>
    <property type="match status" value="1"/>
</dbReference>
<comment type="function">
    <text evidence="1">Involved in the catabolism of quinolinic acid (QA).</text>
</comment>
<reference evidence="12 13" key="1">
    <citation type="submission" date="2020-08" db="EMBL/GenBank/DDBJ databases">
        <authorList>
            <person name="Sun Q."/>
            <person name="Inoue M."/>
        </authorList>
    </citation>
    <scope>NUCLEOTIDE SEQUENCE [LARGE SCALE GENOMIC DNA]</scope>
    <source>
        <strain evidence="12 13">CCM 8938</strain>
    </source>
</reference>
<evidence type="ECO:0000256" key="4">
    <source>
        <dbReference type="ARBA" id="ARBA00011944"/>
    </source>
</evidence>
<dbReference type="InterPro" id="IPR036068">
    <property type="entry name" value="Nicotinate_pribotase-like_C"/>
</dbReference>
<dbReference type="EMBL" id="JACRYL010000011">
    <property type="protein sequence ID" value="MBC6111389.1"/>
    <property type="molecule type" value="Genomic_DNA"/>
</dbReference>
<dbReference type="PANTHER" id="PTHR32179:SF3">
    <property type="entry name" value="NICOTINATE-NUCLEOTIDE PYROPHOSPHORYLASE [CARBOXYLATING]"/>
    <property type="match status" value="1"/>
</dbReference>
<evidence type="ECO:0000256" key="6">
    <source>
        <dbReference type="ARBA" id="ARBA00022676"/>
    </source>
</evidence>
<evidence type="ECO:0000256" key="2">
    <source>
        <dbReference type="ARBA" id="ARBA00004893"/>
    </source>
</evidence>
<organism evidence="12 13">
    <name type="scientific">Pedobacter fastidiosus</name>
    <dbReference type="NCBI Taxonomy" id="2765361"/>
    <lineage>
        <taxon>Bacteria</taxon>
        <taxon>Pseudomonadati</taxon>
        <taxon>Bacteroidota</taxon>
        <taxon>Sphingobacteriia</taxon>
        <taxon>Sphingobacteriales</taxon>
        <taxon>Sphingobacteriaceae</taxon>
        <taxon>Pedobacter</taxon>
    </lineage>
</organism>
<gene>
    <name evidence="12" type="primary">nadC</name>
    <name evidence="12" type="ORF">H7U22_13270</name>
</gene>
<evidence type="ECO:0000259" key="10">
    <source>
        <dbReference type="Pfam" id="PF01729"/>
    </source>
</evidence>
<accession>A0ABR7KTF2</accession>
<evidence type="ECO:0000256" key="9">
    <source>
        <dbReference type="PIRNR" id="PIRNR006250"/>
    </source>
</evidence>
<feature type="domain" description="Quinolinate phosphoribosyl transferase N-terminal" evidence="11">
    <location>
        <begin position="22"/>
        <end position="107"/>
    </location>
</feature>
<evidence type="ECO:0000256" key="7">
    <source>
        <dbReference type="ARBA" id="ARBA00022679"/>
    </source>
</evidence>
<sequence>MDKELIDQFIKNALAEDIGDGDHTSLSTIPVGTQGKAKLIIKENGILAGVELALEIFKVVDANLKVDLLLNDGVPVKVGDIGLTVSGSTHSILIAERLVLNCMQRMSGIATKTNHIVALLKNTKTKILDTRKTTPGLRYLEKWAVRIGGGVNHRIGLYDMILIKDNHVDYAGGISNAIKSAQKYLLDQQKTLQIEIEVRNIGELSQVLEIGGVDRIMLDNFSFEKLREAVKLIDGKFITEASGGITEENVKEYADCGVDYISMGALTHSVKSLDISLKAY</sequence>
<dbReference type="EC" id="2.4.2.19" evidence="4"/>
<protein>
    <recommendedName>
        <fullName evidence="4">nicotinate-nucleotide diphosphorylase (carboxylating)</fullName>
        <ecNumber evidence="4">2.4.2.19</ecNumber>
    </recommendedName>
    <alternativeName>
        <fullName evidence="8">Quinolinate phosphoribosyltransferase [decarboxylating]</fullName>
    </alternativeName>
</protein>
<evidence type="ECO:0000313" key="12">
    <source>
        <dbReference type="EMBL" id="MBC6111389.1"/>
    </source>
</evidence>
<evidence type="ECO:0000256" key="5">
    <source>
        <dbReference type="ARBA" id="ARBA00022642"/>
    </source>
</evidence>
<dbReference type="SUPFAM" id="SSF51690">
    <property type="entry name" value="Nicotinate/Quinolinate PRTase C-terminal domain-like"/>
    <property type="match status" value="1"/>
</dbReference>
<evidence type="ECO:0000256" key="8">
    <source>
        <dbReference type="ARBA" id="ARBA00033102"/>
    </source>
</evidence>
<keyword evidence="6 9" id="KW-0328">Glycosyltransferase</keyword>
<comment type="similarity">
    <text evidence="3 9">Belongs to the NadC/ModD family.</text>
</comment>
<dbReference type="NCBIfam" id="TIGR00078">
    <property type="entry name" value="nadC"/>
    <property type="match status" value="1"/>
</dbReference>
<dbReference type="GO" id="GO:0004514">
    <property type="term" value="F:nicotinate-nucleotide diphosphorylase (carboxylating) activity"/>
    <property type="evidence" value="ECO:0007669"/>
    <property type="project" value="UniProtKB-EC"/>
</dbReference>
<dbReference type="PIRSF" id="PIRSF006250">
    <property type="entry name" value="NadC_ModD"/>
    <property type="match status" value="1"/>
</dbReference>
<dbReference type="InterPro" id="IPR027277">
    <property type="entry name" value="NadC/ModD"/>
</dbReference>
<dbReference type="SUPFAM" id="SSF54675">
    <property type="entry name" value="Nicotinate/Quinolinate PRTase N-terminal domain-like"/>
    <property type="match status" value="1"/>
</dbReference>
<dbReference type="Proteomes" id="UP000652755">
    <property type="component" value="Unassembled WGS sequence"/>
</dbReference>
<dbReference type="InterPro" id="IPR004393">
    <property type="entry name" value="NadC"/>
</dbReference>
<dbReference type="CDD" id="cd01572">
    <property type="entry name" value="QPRTase"/>
    <property type="match status" value="1"/>
</dbReference>
<dbReference type="InterPro" id="IPR037128">
    <property type="entry name" value="Quinolinate_PRibosylTase_N_sf"/>
</dbReference>
<keyword evidence="7 9" id="KW-0808">Transferase</keyword>
<proteinExistence type="inferred from homology"/>
<keyword evidence="13" id="KW-1185">Reference proteome</keyword>
<dbReference type="Gene3D" id="3.90.1170.20">
    <property type="entry name" value="Quinolinate phosphoribosyl transferase, N-terminal domain"/>
    <property type="match status" value="1"/>
</dbReference>